<evidence type="ECO:0000313" key="1">
    <source>
        <dbReference type="EMBL" id="JAH15126.1"/>
    </source>
</evidence>
<proteinExistence type="predicted"/>
<reference evidence="1" key="1">
    <citation type="submission" date="2014-11" db="EMBL/GenBank/DDBJ databases">
        <authorList>
            <person name="Amaro Gonzalez C."/>
        </authorList>
    </citation>
    <scope>NUCLEOTIDE SEQUENCE</scope>
</reference>
<reference evidence="1" key="2">
    <citation type="journal article" date="2015" name="Fish Shellfish Immunol.">
        <title>Early steps in the European eel (Anguilla anguilla)-Vibrio vulnificus interaction in the gills: Role of the RtxA13 toxin.</title>
        <authorList>
            <person name="Callol A."/>
            <person name="Pajuelo D."/>
            <person name="Ebbesson L."/>
            <person name="Teles M."/>
            <person name="MacKenzie S."/>
            <person name="Amaro C."/>
        </authorList>
    </citation>
    <scope>NUCLEOTIDE SEQUENCE</scope>
</reference>
<protein>
    <submittedName>
        <fullName evidence="1">Uncharacterized protein</fullName>
    </submittedName>
</protein>
<name>A0A0E9QE19_ANGAN</name>
<dbReference type="EMBL" id="GBXM01093451">
    <property type="protein sequence ID" value="JAH15126.1"/>
    <property type="molecule type" value="Transcribed_RNA"/>
</dbReference>
<organism evidence="1">
    <name type="scientific">Anguilla anguilla</name>
    <name type="common">European freshwater eel</name>
    <name type="synonym">Muraena anguilla</name>
    <dbReference type="NCBI Taxonomy" id="7936"/>
    <lineage>
        <taxon>Eukaryota</taxon>
        <taxon>Metazoa</taxon>
        <taxon>Chordata</taxon>
        <taxon>Craniata</taxon>
        <taxon>Vertebrata</taxon>
        <taxon>Euteleostomi</taxon>
        <taxon>Actinopterygii</taxon>
        <taxon>Neopterygii</taxon>
        <taxon>Teleostei</taxon>
        <taxon>Anguilliformes</taxon>
        <taxon>Anguillidae</taxon>
        <taxon>Anguilla</taxon>
    </lineage>
</organism>
<accession>A0A0E9QE19</accession>
<sequence length="45" mass="5135">MASHCSVLDRWHPSYPRLSYSKPSLPSRNVNSDQDVTIVHIDIIV</sequence>
<dbReference type="AlphaFoldDB" id="A0A0E9QE19"/>